<protein>
    <submittedName>
        <fullName evidence="3">PPOX class F420-dependent oxidoreductase</fullName>
    </submittedName>
</protein>
<accession>A0A8J3QXF3</accession>
<evidence type="ECO:0000256" key="1">
    <source>
        <dbReference type="ARBA" id="ARBA00023002"/>
    </source>
</evidence>
<dbReference type="InterPro" id="IPR012349">
    <property type="entry name" value="Split_barrel_FMN-bd"/>
</dbReference>
<evidence type="ECO:0000313" key="3">
    <source>
        <dbReference type="EMBL" id="GIH17902.1"/>
    </source>
</evidence>
<feature type="domain" description="Pyridoxamine 5'-phosphate oxidase N-terminal" evidence="2">
    <location>
        <begin position="28"/>
        <end position="157"/>
    </location>
</feature>
<dbReference type="SUPFAM" id="SSF50475">
    <property type="entry name" value="FMN-binding split barrel"/>
    <property type="match status" value="1"/>
</dbReference>
<dbReference type="InterPro" id="IPR052019">
    <property type="entry name" value="F420H2_bilvrd_red/Heme_oxyg"/>
</dbReference>
<evidence type="ECO:0000259" key="2">
    <source>
        <dbReference type="Pfam" id="PF01243"/>
    </source>
</evidence>
<evidence type="ECO:0000313" key="4">
    <source>
        <dbReference type="Proteomes" id="UP000642748"/>
    </source>
</evidence>
<dbReference type="PANTHER" id="PTHR35176">
    <property type="entry name" value="HEME OXYGENASE HI_0854-RELATED"/>
    <property type="match status" value="1"/>
</dbReference>
<dbReference type="GO" id="GO:0016627">
    <property type="term" value="F:oxidoreductase activity, acting on the CH-CH group of donors"/>
    <property type="evidence" value="ECO:0007669"/>
    <property type="project" value="TreeGrafter"/>
</dbReference>
<keyword evidence="4" id="KW-1185">Reference proteome</keyword>
<dbReference type="Gene3D" id="2.30.110.10">
    <property type="entry name" value="Electron Transport, Fmn-binding Protein, Chain A"/>
    <property type="match status" value="1"/>
</dbReference>
<reference evidence="3" key="1">
    <citation type="submission" date="2021-01" db="EMBL/GenBank/DDBJ databases">
        <title>Whole genome shotgun sequence of Rugosimonospora africana NBRC 104875.</title>
        <authorList>
            <person name="Komaki H."/>
            <person name="Tamura T."/>
        </authorList>
    </citation>
    <scope>NUCLEOTIDE SEQUENCE</scope>
    <source>
        <strain evidence="3">NBRC 104875</strain>
    </source>
</reference>
<sequence length="161" mass="17550">MGGPVKQPASEYLGWDHAQPGCGAVTGEDARRLFAAARVATLGSLTAAGDPHLVPVTFAVDGDTVWTAVDGKPKRDGGLRRHENIRRRPGVSLLAQEWDEDWSRLWWVRADGSAVVTDEPAAVARAVELLCAKYRQYAEVRVGGPVIEVTISGWRGWRYEG</sequence>
<keyword evidence="1" id="KW-0560">Oxidoreductase</keyword>
<dbReference type="InterPro" id="IPR011576">
    <property type="entry name" value="Pyridox_Oxase_N"/>
</dbReference>
<dbReference type="InterPro" id="IPR019967">
    <property type="entry name" value="F420-dep_enz_PPOX_Rv0121"/>
</dbReference>
<dbReference type="EMBL" id="BONZ01000061">
    <property type="protein sequence ID" value="GIH17902.1"/>
    <property type="molecule type" value="Genomic_DNA"/>
</dbReference>
<organism evidence="3 4">
    <name type="scientific">Rugosimonospora africana</name>
    <dbReference type="NCBI Taxonomy" id="556532"/>
    <lineage>
        <taxon>Bacteria</taxon>
        <taxon>Bacillati</taxon>
        <taxon>Actinomycetota</taxon>
        <taxon>Actinomycetes</taxon>
        <taxon>Micromonosporales</taxon>
        <taxon>Micromonosporaceae</taxon>
        <taxon>Rugosimonospora</taxon>
    </lineage>
</organism>
<dbReference type="GO" id="GO:0070967">
    <property type="term" value="F:coenzyme F420 binding"/>
    <property type="evidence" value="ECO:0007669"/>
    <property type="project" value="TreeGrafter"/>
</dbReference>
<dbReference type="NCBIfam" id="TIGR03668">
    <property type="entry name" value="Rv0121_F420"/>
    <property type="match status" value="1"/>
</dbReference>
<gene>
    <name evidence="3" type="ORF">Raf01_60740</name>
</gene>
<proteinExistence type="predicted"/>
<comment type="caution">
    <text evidence="3">The sequence shown here is derived from an EMBL/GenBank/DDBJ whole genome shotgun (WGS) entry which is preliminary data.</text>
</comment>
<dbReference type="GO" id="GO:0005829">
    <property type="term" value="C:cytosol"/>
    <property type="evidence" value="ECO:0007669"/>
    <property type="project" value="TreeGrafter"/>
</dbReference>
<name>A0A8J3QXF3_9ACTN</name>
<dbReference type="Pfam" id="PF01243">
    <property type="entry name" value="PNPOx_N"/>
    <property type="match status" value="1"/>
</dbReference>
<dbReference type="PANTHER" id="PTHR35176:SF2">
    <property type="entry name" value="F420H(2)-DEPENDENT REDUCTASE RV1155"/>
    <property type="match status" value="1"/>
</dbReference>
<dbReference type="Proteomes" id="UP000642748">
    <property type="component" value="Unassembled WGS sequence"/>
</dbReference>
<dbReference type="AlphaFoldDB" id="A0A8J3QXF3"/>